<protein>
    <submittedName>
        <fullName evidence="2">GAF domain-containing protein</fullName>
    </submittedName>
</protein>
<dbReference type="EMBL" id="JACJVN010000057">
    <property type="protein sequence ID" value="MBB6678640.1"/>
    <property type="molecule type" value="Genomic_DNA"/>
</dbReference>
<evidence type="ECO:0000313" key="3">
    <source>
        <dbReference type="Proteomes" id="UP000574133"/>
    </source>
</evidence>
<keyword evidence="3" id="KW-1185">Reference proteome</keyword>
<name>A0A841THB7_9BACL</name>
<organism evidence="2 3">
    <name type="scientific">Cohnella lubricantis</name>
    <dbReference type="NCBI Taxonomy" id="2163172"/>
    <lineage>
        <taxon>Bacteria</taxon>
        <taxon>Bacillati</taxon>
        <taxon>Bacillota</taxon>
        <taxon>Bacilli</taxon>
        <taxon>Bacillales</taxon>
        <taxon>Paenibacillaceae</taxon>
        <taxon>Cohnella</taxon>
    </lineage>
</organism>
<dbReference type="RefSeq" id="WP_185179901.1">
    <property type="nucleotide sequence ID" value="NZ_CBCSEP010000006.1"/>
</dbReference>
<proteinExistence type="predicted"/>
<dbReference type="AlphaFoldDB" id="A0A841THB7"/>
<reference evidence="2 3" key="1">
    <citation type="submission" date="2020-08" db="EMBL/GenBank/DDBJ databases">
        <title>Cohnella phylogeny.</title>
        <authorList>
            <person name="Dunlap C."/>
        </authorList>
    </citation>
    <scope>NUCLEOTIDE SEQUENCE [LARGE SCALE GENOMIC DNA]</scope>
    <source>
        <strain evidence="2 3">DSM 103658</strain>
    </source>
</reference>
<dbReference type="InterPro" id="IPR029016">
    <property type="entry name" value="GAF-like_dom_sf"/>
</dbReference>
<dbReference type="Pfam" id="PF01590">
    <property type="entry name" value="GAF"/>
    <property type="match status" value="1"/>
</dbReference>
<comment type="caution">
    <text evidence="2">The sequence shown here is derived from an EMBL/GenBank/DDBJ whole genome shotgun (WGS) entry which is preliminary data.</text>
</comment>
<dbReference type="SUPFAM" id="SSF55781">
    <property type="entry name" value="GAF domain-like"/>
    <property type="match status" value="1"/>
</dbReference>
<evidence type="ECO:0000259" key="1">
    <source>
        <dbReference type="Pfam" id="PF01590"/>
    </source>
</evidence>
<evidence type="ECO:0000313" key="2">
    <source>
        <dbReference type="EMBL" id="MBB6678640.1"/>
    </source>
</evidence>
<dbReference type="Proteomes" id="UP000574133">
    <property type="component" value="Unassembled WGS sequence"/>
</dbReference>
<dbReference type="InterPro" id="IPR003018">
    <property type="entry name" value="GAF"/>
</dbReference>
<gene>
    <name evidence="2" type="ORF">H4Q31_15220</name>
</gene>
<feature type="domain" description="GAF" evidence="1">
    <location>
        <begin position="10"/>
        <end position="136"/>
    </location>
</feature>
<accession>A0A841THB7</accession>
<sequence>MEEIRVQIEKELHMLRQLLETDVTAVAWKLKEDNRLSWWAADGCTDDRYRSLAIRMGRGLEGSVPRIGRPLIIDEANSDTQGRREESPFMRVEQLLAAAVYPIAGTDGVNGVLLAGSRSPRTYSPDNLAVMQLSSRKLNQLRYQAHTGSMISAENHYAIIEAKNGEEASR</sequence>
<dbReference type="Gene3D" id="3.30.450.40">
    <property type="match status" value="1"/>
</dbReference>